<proteinExistence type="predicted"/>
<dbReference type="EMBL" id="WUUU01000024">
    <property type="protein sequence ID" value="MXR20031.1"/>
    <property type="molecule type" value="Genomic_DNA"/>
</dbReference>
<organism evidence="1 2">
    <name type="scientific">Halobacterium bonnevillei</name>
    <dbReference type="NCBI Taxonomy" id="2692200"/>
    <lineage>
        <taxon>Archaea</taxon>
        <taxon>Methanobacteriati</taxon>
        <taxon>Methanobacteriota</taxon>
        <taxon>Stenosarchaea group</taxon>
        <taxon>Halobacteria</taxon>
        <taxon>Halobacteriales</taxon>
        <taxon>Halobacteriaceae</taxon>
        <taxon>Halobacterium</taxon>
    </lineage>
</organism>
<reference evidence="1 2" key="1">
    <citation type="submission" date="2019-12" db="EMBL/GenBank/DDBJ databases">
        <title>Isolation and characterization of three novel carbon monoxide-oxidizing members of Halobacteria from salione crusts and soils.</title>
        <authorList>
            <person name="Myers M.R."/>
            <person name="King G.M."/>
        </authorList>
    </citation>
    <scope>NUCLEOTIDE SEQUENCE [LARGE SCALE GENOMIC DNA]</scope>
    <source>
        <strain evidence="1 2">PCN9</strain>
    </source>
</reference>
<accession>A0A6B0SJT5</accession>
<protein>
    <submittedName>
        <fullName evidence="1">Uncharacterized protein</fullName>
    </submittedName>
</protein>
<keyword evidence="2" id="KW-1185">Reference proteome</keyword>
<evidence type="ECO:0000313" key="1">
    <source>
        <dbReference type="EMBL" id="MXR20031.1"/>
    </source>
</evidence>
<dbReference type="RefSeq" id="WP_159525592.1">
    <property type="nucleotide sequence ID" value="NZ_WUUU01000024.1"/>
</dbReference>
<dbReference type="Proteomes" id="UP000471521">
    <property type="component" value="Unassembled WGS sequence"/>
</dbReference>
<dbReference type="AlphaFoldDB" id="A0A6B0SJT5"/>
<gene>
    <name evidence="1" type="ORF">GRX66_05230</name>
</gene>
<name>A0A6B0SJT5_9EURY</name>
<comment type="caution">
    <text evidence="1">The sequence shown here is derived from an EMBL/GenBank/DDBJ whole genome shotgun (WGS) entry which is preliminary data.</text>
</comment>
<dbReference type="OrthoDB" id="250420at2157"/>
<sequence>MTREFVAASELRTDGGPQVRRHDYWETVAEDAPEAGECEVCGSDGPDCRRVRLPDRDRVKVALCAACRRLWGDADA</sequence>
<evidence type="ECO:0000313" key="2">
    <source>
        <dbReference type="Proteomes" id="UP000471521"/>
    </source>
</evidence>